<reference evidence="8 10" key="1">
    <citation type="submission" date="2020-01" db="EMBL/GenBank/DDBJ databases">
        <authorList>
            <consortium name="DOE Joint Genome Institute"/>
            <person name="Haridas S."/>
            <person name="Albert R."/>
            <person name="Binder M."/>
            <person name="Bloem J."/>
            <person name="Labutti K."/>
            <person name="Salamov A."/>
            <person name="Andreopoulos B."/>
            <person name="Baker S.E."/>
            <person name="Barry K."/>
            <person name="Bills G."/>
            <person name="Bluhm B.H."/>
            <person name="Cannon C."/>
            <person name="Castanera R."/>
            <person name="Culley D.E."/>
            <person name="Daum C."/>
            <person name="Ezra D."/>
            <person name="Gonzalez J.B."/>
            <person name="Henrissat B."/>
            <person name="Kuo A."/>
            <person name="Liang C."/>
            <person name="Lipzen A."/>
            <person name="Lutzoni F."/>
            <person name="Magnuson J."/>
            <person name="Mondo S."/>
            <person name="Nolan M."/>
            <person name="Ohm R."/>
            <person name="Pangilinan J."/>
            <person name="Park H.-J."/>
            <person name="Ramirez L."/>
            <person name="Alfaro M."/>
            <person name="Sun H."/>
            <person name="Tritt A."/>
            <person name="Yoshinaga Y."/>
            <person name="Zwiers L.-H."/>
            <person name="Turgeon B.G."/>
            <person name="Goodwin S.B."/>
            <person name="Spatafora J.W."/>
            <person name="Crous P.W."/>
            <person name="Grigoriev I.V."/>
        </authorList>
    </citation>
    <scope>NUCLEOTIDE SEQUENCE</scope>
    <source>
        <strain evidence="8 10">CBS 781.70</strain>
    </source>
</reference>
<dbReference type="GO" id="GO:0016020">
    <property type="term" value="C:membrane"/>
    <property type="evidence" value="ECO:0007669"/>
    <property type="project" value="UniProtKB-SubCell"/>
</dbReference>
<dbReference type="GO" id="GO:0005739">
    <property type="term" value="C:mitochondrion"/>
    <property type="evidence" value="ECO:0007669"/>
    <property type="project" value="UniProtKB-SubCell"/>
</dbReference>
<dbReference type="Gene3D" id="3.40.50.1820">
    <property type="entry name" value="alpha/beta hydrolase"/>
    <property type="match status" value="1"/>
</dbReference>
<feature type="compositionally biased region" description="Basic residues" evidence="7">
    <location>
        <begin position="280"/>
        <end position="292"/>
    </location>
</feature>
<evidence type="ECO:0000256" key="3">
    <source>
        <dbReference type="ARBA" id="ARBA00004370"/>
    </source>
</evidence>
<name>A0A6G1GAR2_9PEZI</name>
<sequence length="486" mass="54529">MDQEQMLSLRAVTNPLHPSVEIIAIASPSDHADQPNKAWKSWTAPNGRNWLRDYLPSERPNARVLFFSSTVRGHDLEHSESIIDTIAKRLLSRVIRAREKDGVPEDVPIIFIAHSLGAFVLKAALLFASQARHQGFQTIYNQTSRIVFLAAPHVWRHAEQNLGKLASAIAKVSSVPSSDAFLDALEDSGEVLQDINEDFIEMNKDAPLEIINFAETLPTPNWGYGRGVILGLPSSSLPVDFEDEEDELFEDATPLKKSHLSICTFSSRSDEDYGKVFATMKKRQHRRRHRNHPYPQRRPTNLSESAPDLHTPPSSSRPPRHGKEGHEPDPDPPSLKDRVKDTARGLADILEPLSVIAPIVIGGGRKMYKWNRARSASKVSTTSTSSRPQPMIFTTARLPEGGLEIIPLATFVHRGAPRSGPIVGMKQEAMLHILRMPYRRLEDIRRRIAVQAMLMAKLTTLQVHIEQRLDIVPLCRVWCYGLAIFI</sequence>
<evidence type="ECO:0000256" key="1">
    <source>
        <dbReference type="ARBA" id="ARBA00004173"/>
    </source>
</evidence>
<dbReference type="EMBL" id="ML975152">
    <property type="protein sequence ID" value="KAF1815092.1"/>
    <property type="molecule type" value="Genomic_DNA"/>
</dbReference>
<dbReference type="PANTHER" id="PTHR48182:SF2">
    <property type="entry name" value="PROTEIN SERAC1"/>
    <property type="match status" value="1"/>
</dbReference>
<dbReference type="RefSeq" id="XP_033536723.1">
    <property type="nucleotide sequence ID" value="XM_033681091.1"/>
</dbReference>
<reference evidence="10" key="2">
    <citation type="submission" date="2020-04" db="EMBL/GenBank/DDBJ databases">
        <authorList>
            <consortium name="NCBI Genome Project"/>
        </authorList>
    </citation>
    <scope>NUCLEOTIDE SEQUENCE</scope>
    <source>
        <strain evidence="10">CBS 781.70</strain>
    </source>
</reference>
<evidence type="ECO:0000256" key="7">
    <source>
        <dbReference type="SAM" id="MobiDB-lite"/>
    </source>
</evidence>
<keyword evidence="9" id="KW-1185">Reference proteome</keyword>
<evidence type="ECO:0000256" key="2">
    <source>
        <dbReference type="ARBA" id="ARBA00004240"/>
    </source>
</evidence>
<gene>
    <name evidence="8 10" type="ORF">P152DRAFT_471727</name>
</gene>
<evidence type="ECO:0000256" key="6">
    <source>
        <dbReference type="ARBA" id="ARBA00023136"/>
    </source>
</evidence>
<evidence type="ECO:0008006" key="11">
    <source>
        <dbReference type="Google" id="ProtNLM"/>
    </source>
</evidence>
<feature type="compositionally biased region" description="Basic and acidic residues" evidence="7">
    <location>
        <begin position="321"/>
        <end position="338"/>
    </location>
</feature>
<dbReference type="GO" id="GO:0005783">
    <property type="term" value="C:endoplasmic reticulum"/>
    <property type="evidence" value="ECO:0007669"/>
    <property type="project" value="UniProtKB-SubCell"/>
</dbReference>
<dbReference type="InterPro" id="IPR029058">
    <property type="entry name" value="AB_hydrolase_fold"/>
</dbReference>
<evidence type="ECO:0000256" key="5">
    <source>
        <dbReference type="ARBA" id="ARBA00023128"/>
    </source>
</evidence>
<accession>A0A6G1GAR2</accession>
<comment type="subcellular location">
    <subcellularLocation>
        <location evidence="2">Endoplasmic reticulum</location>
    </subcellularLocation>
    <subcellularLocation>
        <location evidence="3">Membrane</location>
    </subcellularLocation>
    <subcellularLocation>
        <location evidence="1">Mitochondrion</location>
    </subcellularLocation>
</comment>
<dbReference type="Proteomes" id="UP000504638">
    <property type="component" value="Unplaced"/>
</dbReference>
<evidence type="ECO:0000313" key="10">
    <source>
        <dbReference type="RefSeq" id="XP_033536723.1"/>
    </source>
</evidence>
<dbReference type="OrthoDB" id="5086500at2759"/>
<dbReference type="AlphaFoldDB" id="A0A6G1GAR2"/>
<keyword evidence="4" id="KW-0256">Endoplasmic reticulum</keyword>
<dbReference type="SUPFAM" id="SSF53474">
    <property type="entry name" value="alpha/beta-Hydrolases"/>
    <property type="match status" value="1"/>
</dbReference>
<evidence type="ECO:0000313" key="9">
    <source>
        <dbReference type="Proteomes" id="UP000504638"/>
    </source>
</evidence>
<keyword evidence="6" id="KW-0472">Membrane</keyword>
<proteinExistence type="predicted"/>
<dbReference type="InterPro" id="IPR052374">
    <property type="entry name" value="SERAC1"/>
</dbReference>
<protein>
    <recommendedName>
        <fullName evidence="11">DUF676 domain-containing protein</fullName>
    </recommendedName>
</protein>
<dbReference type="GeneID" id="54421661"/>
<reference evidence="10" key="3">
    <citation type="submission" date="2025-04" db="UniProtKB">
        <authorList>
            <consortium name="RefSeq"/>
        </authorList>
    </citation>
    <scope>IDENTIFICATION</scope>
    <source>
        <strain evidence="10">CBS 781.70</strain>
    </source>
</reference>
<keyword evidence="5" id="KW-0496">Mitochondrion</keyword>
<evidence type="ECO:0000256" key="4">
    <source>
        <dbReference type="ARBA" id="ARBA00022824"/>
    </source>
</evidence>
<evidence type="ECO:0000313" key="8">
    <source>
        <dbReference type="EMBL" id="KAF1815092.1"/>
    </source>
</evidence>
<feature type="region of interest" description="Disordered" evidence="7">
    <location>
        <begin position="280"/>
        <end position="338"/>
    </location>
</feature>
<dbReference type="PANTHER" id="PTHR48182">
    <property type="entry name" value="PROTEIN SERAC1"/>
    <property type="match status" value="1"/>
</dbReference>
<organism evidence="8">
    <name type="scientific">Eremomyces bilateralis CBS 781.70</name>
    <dbReference type="NCBI Taxonomy" id="1392243"/>
    <lineage>
        <taxon>Eukaryota</taxon>
        <taxon>Fungi</taxon>
        <taxon>Dikarya</taxon>
        <taxon>Ascomycota</taxon>
        <taxon>Pezizomycotina</taxon>
        <taxon>Dothideomycetes</taxon>
        <taxon>Dothideomycetes incertae sedis</taxon>
        <taxon>Eremomycetales</taxon>
        <taxon>Eremomycetaceae</taxon>
        <taxon>Eremomyces</taxon>
    </lineage>
</organism>